<keyword evidence="5" id="KW-0479">Metal-binding</keyword>
<feature type="region of interest" description="Disordered" evidence="6">
    <location>
        <begin position="968"/>
        <end position="1005"/>
    </location>
</feature>
<sequence length="1199" mass="132207">MPTINVLPTSAAELQEIADILAKSRKVVVVTGAGISTNVGIPDFRSEHGLYSMIQAQYDAALENPPWEINDYDIDDRPKKKRRVTERYYYELVTADGVRVELPPEESSELPSQQPSEQSFQQSSQQSSQKSSQSPSKEPSAQPETPALAPSRRSSRRHTSLAQDNLKKESQKPSVESPSAVNSNAPITNEISENKSPILLPKRQTRNASSAQDKSIKESPKPNSKAQSAHNLPDSLSQATPTNTPDLLPPKRQASKSRTSVLAQDDIKIESPKPNIKGKSSKLRATRACDRCRVRKIKCGDIRPSCEPCAKSNVECITTENPNRRVSQIENTKSHEEINPSMEMEVDSEGSNTEENASQQLLQESSEYSSQYSSEYSRLPQDLESIDNKQKRTRRSLRTISPLSAAKEENSNRTIISSDSSSSHSLRRESSLRSTIQASTTNQKTIPSKSRTLQRSSSLIPSAASSIIESKTSRQSVRSRADSLPPQLTEQSSPLLRKSSRRNTPAFELSTSKLSSTTNTESVSTTGSATPSVSSSDCSSNNNNNNNNNKRNLSSEVSSVTTASEFEELPSQSSQSSASRTLPNLKGKDLFDSVIWSDPFSTSIFYMFISNFRRRINNDVKSTTTTHQFIRSLRDNGRLVRNYTQNIDCLEEREGLTTDLELGAGDRTRFQTKIQGKSLTAGADERGGKETPAATGVECVLLHGSLRKLRCGVCSKLTSWDEEDRETTTMAGSAPDCPSCISSSISRQDKGRRGLAVGRLRPDIVLYGEEHPHANLVGPLIIHDLKLGPDVLLILGTSLRVHGLKIMVKEFAQAVHARGGSVVFVNQTKPPESQWGDVIDYWVEWDCDAWVLDLKKRRGDIWQPYTNVTQNVASKEPAPSKQRNSSDKIPPYRPQCKRDDKTNAVHFTFKILDDLRKLKDAEGNGSVRPMYWVPFDRRPFRASTGQIPEKKPIKKPRASVLPIRKGRKSLPASSSIKVPTISTSSKSQRRKTIPENTPAKTCPTEAHRSGAWLEDSLLKIVRRLTNNTLSEDLLEDLRGRVPFEQLAENVPGNSIGYKRSFSDVGIDGALEGIGLPNMRGLLDSSISIKGMSLSSLPPTGSPESGRKDLGKGKGKMVDRGERERASLPLEPALEEDQNTIVVQSRQVQAMKHSYGTRSKRNSMEISVEDMGVGGSGNAGDTIVVLNRDRMSIGAVCNDR</sequence>
<feature type="domain" description="Zn(2)-C6 fungal-type" evidence="7">
    <location>
        <begin position="288"/>
        <end position="318"/>
    </location>
</feature>
<accession>A0A4S8R7Y4</accession>
<dbReference type="CDD" id="cd00067">
    <property type="entry name" value="GAL4"/>
    <property type="match status" value="1"/>
</dbReference>
<comment type="caution">
    <text evidence="9">The sequence shown here is derived from an EMBL/GenBank/DDBJ whole genome shotgun (WGS) entry which is preliminary data.</text>
</comment>
<dbReference type="InterPro" id="IPR036864">
    <property type="entry name" value="Zn2-C6_fun-type_DNA-bd_sf"/>
</dbReference>
<feature type="compositionally biased region" description="Basic and acidic residues" evidence="6">
    <location>
        <begin position="1104"/>
        <end position="1125"/>
    </location>
</feature>
<dbReference type="SUPFAM" id="SSF57701">
    <property type="entry name" value="Zn2/Cys6 DNA-binding domain"/>
    <property type="match status" value="1"/>
</dbReference>
<dbReference type="Gene3D" id="3.40.50.1220">
    <property type="entry name" value="TPP-binding domain"/>
    <property type="match status" value="2"/>
</dbReference>
<dbReference type="FunFam" id="3.40.50.1220:FF:000072">
    <property type="entry name" value="Hst3p"/>
    <property type="match status" value="1"/>
</dbReference>
<keyword evidence="3" id="KW-0520">NAD</keyword>
<evidence type="ECO:0008006" key="11">
    <source>
        <dbReference type="Google" id="ProtNLM"/>
    </source>
</evidence>
<feature type="compositionally biased region" description="Polar residues" evidence="6">
    <location>
        <begin position="172"/>
        <end position="195"/>
    </location>
</feature>
<dbReference type="InterPro" id="IPR029035">
    <property type="entry name" value="DHS-like_NAD/FAD-binding_dom"/>
</dbReference>
<dbReference type="PROSITE" id="PS50048">
    <property type="entry name" value="ZN2_CY6_FUNGAL_2"/>
    <property type="match status" value="1"/>
</dbReference>
<dbReference type="Proteomes" id="UP000308671">
    <property type="component" value="Unassembled WGS sequence"/>
</dbReference>
<feature type="domain" description="Deacetylase sirtuin-type" evidence="8">
    <location>
        <begin position="547"/>
        <end position="875"/>
    </location>
</feature>
<dbReference type="PANTHER" id="PTHR11085">
    <property type="entry name" value="NAD-DEPENDENT PROTEIN DEACYLASE SIRTUIN-5, MITOCHONDRIAL-RELATED"/>
    <property type="match status" value="1"/>
</dbReference>
<evidence type="ECO:0000259" key="8">
    <source>
        <dbReference type="PROSITE" id="PS50305"/>
    </source>
</evidence>
<dbReference type="SMART" id="SM00066">
    <property type="entry name" value="GAL4"/>
    <property type="match status" value="1"/>
</dbReference>
<feature type="compositionally biased region" description="Polar residues" evidence="6">
    <location>
        <begin position="221"/>
        <end position="245"/>
    </location>
</feature>
<evidence type="ECO:0000256" key="1">
    <source>
        <dbReference type="ARBA" id="ARBA00006924"/>
    </source>
</evidence>
<keyword evidence="2" id="KW-0808">Transferase</keyword>
<evidence type="ECO:0000256" key="3">
    <source>
        <dbReference type="ARBA" id="ARBA00023027"/>
    </source>
</evidence>
<feature type="compositionally biased region" description="Polar residues" evidence="6">
    <location>
        <begin position="318"/>
        <end position="331"/>
    </location>
</feature>
<dbReference type="InterPro" id="IPR003000">
    <property type="entry name" value="Sirtuin"/>
</dbReference>
<dbReference type="GO" id="GO:0070403">
    <property type="term" value="F:NAD+ binding"/>
    <property type="evidence" value="ECO:0007669"/>
    <property type="project" value="InterPro"/>
</dbReference>
<evidence type="ECO:0000256" key="6">
    <source>
        <dbReference type="SAM" id="MobiDB-lite"/>
    </source>
</evidence>
<feature type="region of interest" description="Disordered" evidence="6">
    <location>
        <begin position="318"/>
        <end position="583"/>
    </location>
</feature>
<evidence type="ECO:0000313" key="9">
    <source>
        <dbReference type="EMBL" id="THV53072.1"/>
    </source>
</evidence>
<feature type="compositionally biased region" description="Low complexity" evidence="6">
    <location>
        <begin position="508"/>
        <end position="564"/>
    </location>
</feature>
<dbReference type="InterPro" id="IPR050134">
    <property type="entry name" value="NAD-dep_sirtuin_deacylases"/>
</dbReference>
<organism evidence="9 10">
    <name type="scientific">Botrytis galanthina</name>
    <dbReference type="NCBI Taxonomy" id="278940"/>
    <lineage>
        <taxon>Eukaryota</taxon>
        <taxon>Fungi</taxon>
        <taxon>Dikarya</taxon>
        <taxon>Ascomycota</taxon>
        <taxon>Pezizomycotina</taxon>
        <taxon>Leotiomycetes</taxon>
        <taxon>Helotiales</taxon>
        <taxon>Sclerotiniaceae</taxon>
        <taxon>Botrytis</taxon>
    </lineage>
</organism>
<dbReference type="AlphaFoldDB" id="A0A4S8R7Y4"/>
<feature type="binding site" evidence="5">
    <location>
        <position position="714"/>
    </location>
    <ligand>
        <name>Zn(2+)</name>
        <dbReference type="ChEBI" id="CHEBI:29105"/>
    </ligand>
</feature>
<evidence type="ECO:0000256" key="4">
    <source>
        <dbReference type="ARBA" id="ARBA00023242"/>
    </source>
</evidence>
<feature type="compositionally biased region" description="Low complexity" evidence="6">
    <location>
        <begin position="109"/>
        <end position="144"/>
    </location>
</feature>
<dbReference type="Pfam" id="PF00172">
    <property type="entry name" value="Zn_clus"/>
    <property type="match status" value="1"/>
</dbReference>
<comment type="similarity">
    <text evidence="1">Belongs to the sirtuin family. Class I subfamily.</text>
</comment>
<dbReference type="GO" id="GO:0008270">
    <property type="term" value="F:zinc ion binding"/>
    <property type="evidence" value="ECO:0007669"/>
    <property type="project" value="InterPro"/>
</dbReference>
<keyword evidence="4" id="KW-0539">Nucleus</keyword>
<keyword evidence="10" id="KW-1185">Reference proteome</keyword>
<protein>
    <recommendedName>
        <fullName evidence="11">Zn(2)-C6 fungal-type domain-containing protein</fullName>
    </recommendedName>
</protein>
<feature type="compositionally biased region" description="Polar residues" evidence="6">
    <location>
        <begin position="436"/>
        <end position="455"/>
    </location>
</feature>
<name>A0A4S8R7Y4_9HELO</name>
<dbReference type="InterPro" id="IPR001138">
    <property type="entry name" value="Zn2Cys6_DnaBD"/>
</dbReference>
<dbReference type="EMBL" id="PQXL01000060">
    <property type="protein sequence ID" value="THV53072.1"/>
    <property type="molecule type" value="Genomic_DNA"/>
</dbReference>
<feature type="region of interest" description="Disordered" evidence="6">
    <location>
        <begin position="872"/>
        <end position="897"/>
    </location>
</feature>
<gene>
    <name evidence="9" type="ORF">BGAL_0060g00120</name>
</gene>
<dbReference type="PROSITE" id="PS00463">
    <property type="entry name" value="ZN2_CY6_FUNGAL_1"/>
    <property type="match status" value="1"/>
</dbReference>
<dbReference type="Gene3D" id="4.10.240.10">
    <property type="entry name" value="Zn(2)-C6 fungal-type DNA-binding domain"/>
    <property type="match status" value="1"/>
</dbReference>
<feature type="compositionally biased region" description="Low complexity" evidence="6">
    <location>
        <begin position="456"/>
        <end position="470"/>
    </location>
</feature>
<feature type="compositionally biased region" description="Low complexity" evidence="6">
    <location>
        <begin position="412"/>
        <end position="424"/>
    </location>
</feature>
<dbReference type="PROSITE" id="PS50305">
    <property type="entry name" value="SIRTUIN"/>
    <property type="match status" value="1"/>
</dbReference>
<dbReference type="SUPFAM" id="SSF52467">
    <property type="entry name" value="DHS-like NAD/FAD-binding domain"/>
    <property type="match status" value="2"/>
</dbReference>
<evidence type="ECO:0000256" key="2">
    <source>
        <dbReference type="ARBA" id="ARBA00022679"/>
    </source>
</evidence>
<dbReference type="PANTHER" id="PTHR11085:SF8">
    <property type="entry name" value="NAD-DEPENDENT HISTONE DEACETYLASE HST3"/>
    <property type="match status" value="1"/>
</dbReference>
<evidence type="ECO:0000313" key="10">
    <source>
        <dbReference type="Proteomes" id="UP000308671"/>
    </source>
</evidence>
<feature type="region of interest" description="Disordered" evidence="6">
    <location>
        <begin position="1093"/>
        <end position="1126"/>
    </location>
</feature>
<feature type="compositionally biased region" description="Low complexity" evidence="6">
    <location>
        <begin position="358"/>
        <end position="377"/>
    </location>
</feature>
<dbReference type="GO" id="GO:0017136">
    <property type="term" value="F:histone deacetylase activity, NAD-dependent"/>
    <property type="evidence" value="ECO:0007669"/>
    <property type="project" value="TreeGrafter"/>
</dbReference>
<feature type="binding site" evidence="5">
    <location>
        <position position="740"/>
    </location>
    <ligand>
        <name>Zn(2+)</name>
        <dbReference type="ChEBI" id="CHEBI:29105"/>
    </ligand>
</feature>
<dbReference type="GO" id="GO:0000981">
    <property type="term" value="F:DNA-binding transcription factor activity, RNA polymerase II-specific"/>
    <property type="evidence" value="ECO:0007669"/>
    <property type="project" value="InterPro"/>
</dbReference>
<evidence type="ECO:0000259" key="7">
    <source>
        <dbReference type="PROSITE" id="PS50048"/>
    </source>
</evidence>
<keyword evidence="5" id="KW-0862">Zinc</keyword>
<feature type="region of interest" description="Disordered" evidence="6">
    <location>
        <begin position="100"/>
        <end position="284"/>
    </location>
</feature>
<feature type="binding site" evidence="5">
    <location>
        <position position="737"/>
    </location>
    <ligand>
        <name>Zn(2+)</name>
        <dbReference type="ChEBI" id="CHEBI:29105"/>
    </ligand>
</feature>
<feature type="compositionally biased region" description="Polar residues" evidence="6">
    <location>
        <begin position="971"/>
        <end position="986"/>
    </location>
</feature>
<reference evidence="9 10" key="1">
    <citation type="submission" date="2017-12" db="EMBL/GenBank/DDBJ databases">
        <title>Comparative genomics of Botrytis spp.</title>
        <authorList>
            <person name="Valero-Jimenez C.A."/>
            <person name="Tapia P."/>
            <person name="Veloso J."/>
            <person name="Silva-Moreno E."/>
            <person name="Staats M."/>
            <person name="Valdes J.H."/>
            <person name="Van Kan J.A.L."/>
        </authorList>
    </citation>
    <scope>NUCLEOTIDE SEQUENCE [LARGE SCALE GENOMIC DNA]</scope>
    <source>
        <strain evidence="9 10">MUCL435</strain>
    </source>
</reference>
<evidence type="ECO:0000256" key="5">
    <source>
        <dbReference type="PROSITE-ProRule" id="PRU00236"/>
    </source>
</evidence>
<feature type="active site" description="Proton acceptor" evidence="5">
    <location>
        <position position="703"/>
    </location>
</feature>
<proteinExistence type="inferred from homology"/>
<dbReference type="Pfam" id="PF02146">
    <property type="entry name" value="SIR2"/>
    <property type="match status" value="3"/>
</dbReference>
<dbReference type="GO" id="GO:0005634">
    <property type="term" value="C:nucleus"/>
    <property type="evidence" value="ECO:0007669"/>
    <property type="project" value="TreeGrafter"/>
</dbReference>
<dbReference type="OrthoDB" id="2919105at2759"/>
<feature type="binding site" evidence="5">
    <location>
        <position position="711"/>
    </location>
    <ligand>
        <name>Zn(2+)</name>
        <dbReference type="ChEBI" id="CHEBI:29105"/>
    </ligand>
</feature>
<dbReference type="InterPro" id="IPR026590">
    <property type="entry name" value="Ssirtuin_cat_dom"/>
</dbReference>